<keyword evidence="3 7" id="KW-0812">Transmembrane</keyword>
<comment type="similarity">
    <text evidence="2">Belongs to the jagunal family.</text>
</comment>
<proteinExistence type="inferred from homology"/>
<feature type="transmembrane region" description="Helical" evidence="7">
    <location>
        <begin position="100"/>
        <end position="120"/>
    </location>
</feature>
<evidence type="ECO:0000256" key="3">
    <source>
        <dbReference type="ARBA" id="ARBA00022692"/>
    </source>
</evidence>
<dbReference type="GO" id="GO:0016192">
    <property type="term" value="P:vesicle-mediated transport"/>
    <property type="evidence" value="ECO:0007669"/>
    <property type="project" value="TreeGrafter"/>
</dbReference>
<evidence type="ECO:0000256" key="7">
    <source>
        <dbReference type="SAM" id="Phobius"/>
    </source>
</evidence>
<sequence>MASRDGPRAVGTDGSDFSHRQRIASHYKDSVQWKAKLKACLCLQVFLNLCAIVWIAAAFSGQVKAEPQPWEMAWLLSIIAAVVGLASIQKNNVKQLNICAVGILLLGVGPLAFGACVLLQEIYSNFSQGRAPNTLAWQRVPMEMAAVAFLIQFHGISLYYTNKLMSAWSARGEKKTS</sequence>
<evidence type="ECO:0000256" key="6">
    <source>
        <dbReference type="ARBA" id="ARBA00023136"/>
    </source>
</evidence>
<evidence type="ECO:0000313" key="8">
    <source>
        <dbReference type="EMBL" id="KAK2570535.1"/>
    </source>
</evidence>
<protein>
    <submittedName>
        <fullName evidence="8">Protein jagunal-like protein 1</fullName>
    </submittedName>
</protein>
<evidence type="ECO:0000313" key="9">
    <source>
        <dbReference type="Proteomes" id="UP001249851"/>
    </source>
</evidence>
<comment type="subcellular location">
    <subcellularLocation>
        <location evidence="1">Endoplasmic reticulum membrane</location>
        <topology evidence="1">Multi-pass membrane protein</topology>
    </subcellularLocation>
</comment>
<reference evidence="8" key="1">
    <citation type="journal article" date="2023" name="G3 (Bethesda)">
        <title>Whole genome assembly and annotation of the endangered Caribbean coral Acropora cervicornis.</title>
        <authorList>
            <person name="Selwyn J.D."/>
            <person name="Vollmer S.V."/>
        </authorList>
    </citation>
    <scope>NUCLEOTIDE SEQUENCE</scope>
    <source>
        <strain evidence="8">K2</strain>
    </source>
</reference>
<feature type="transmembrane region" description="Helical" evidence="7">
    <location>
        <begin position="72"/>
        <end position="88"/>
    </location>
</feature>
<evidence type="ECO:0000256" key="4">
    <source>
        <dbReference type="ARBA" id="ARBA00022824"/>
    </source>
</evidence>
<evidence type="ECO:0000256" key="1">
    <source>
        <dbReference type="ARBA" id="ARBA00004477"/>
    </source>
</evidence>
<keyword evidence="6 7" id="KW-0472">Membrane</keyword>
<dbReference type="GO" id="GO:0007029">
    <property type="term" value="P:endoplasmic reticulum organization"/>
    <property type="evidence" value="ECO:0007669"/>
    <property type="project" value="InterPro"/>
</dbReference>
<comment type="caution">
    <text evidence="8">The sequence shown here is derived from an EMBL/GenBank/DDBJ whole genome shotgun (WGS) entry which is preliminary data.</text>
</comment>
<feature type="transmembrane region" description="Helical" evidence="7">
    <location>
        <begin position="140"/>
        <end position="161"/>
    </location>
</feature>
<dbReference type="GO" id="GO:0005789">
    <property type="term" value="C:endoplasmic reticulum membrane"/>
    <property type="evidence" value="ECO:0007669"/>
    <property type="project" value="UniProtKB-SubCell"/>
</dbReference>
<gene>
    <name evidence="8" type="ORF">P5673_004201</name>
</gene>
<dbReference type="Proteomes" id="UP001249851">
    <property type="component" value="Unassembled WGS sequence"/>
</dbReference>
<organism evidence="8 9">
    <name type="scientific">Acropora cervicornis</name>
    <name type="common">Staghorn coral</name>
    <dbReference type="NCBI Taxonomy" id="6130"/>
    <lineage>
        <taxon>Eukaryota</taxon>
        <taxon>Metazoa</taxon>
        <taxon>Cnidaria</taxon>
        <taxon>Anthozoa</taxon>
        <taxon>Hexacorallia</taxon>
        <taxon>Scleractinia</taxon>
        <taxon>Astrocoeniina</taxon>
        <taxon>Acroporidae</taxon>
        <taxon>Acropora</taxon>
    </lineage>
</organism>
<keyword evidence="5 7" id="KW-1133">Transmembrane helix</keyword>
<name>A0AAD9R0J0_ACRCE</name>
<reference evidence="8" key="2">
    <citation type="journal article" date="2023" name="Science">
        <title>Genomic signatures of disease resistance in endangered staghorn corals.</title>
        <authorList>
            <person name="Vollmer S.V."/>
            <person name="Selwyn J.D."/>
            <person name="Despard B.A."/>
            <person name="Roesel C.L."/>
        </authorList>
    </citation>
    <scope>NUCLEOTIDE SEQUENCE</scope>
    <source>
        <strain evidence="8">K2</strain>
    </source>
</reference>
<evidence type="ECO:0000256" key="2">
    <source>
        <dbReference type="ARBA" id="ARBA00008462"/>
    </source>
</evidence>
<keyword evidence="4" id="KW-0256">Endoplasmic reticulum</keyword>
<accession>A0AAD9R0J0</accession>
<dbReference type="Pfam" id="PF07086">
    <property type="entry name" value="Jagunal"/>
    <property type="match status" value="1"/>
</dbReference>
<evidence type="ECO:0000256" key="5">
    <source>
        <dbReference type="ARBA" id="ARBA00022989"/>
    </source>
</evidence>
<dbReference type="PANTHER" id="PTHR20955">
    <property type="entry name" value="PROTEIN JAGUNAL HOMOLOG 1"/>
    <property type="match status" value="1"/>
</dbReference>
<feature type="transmembrane region" description="Helical" evidence="7">
    <location>
        <begin position="39"/>
        <end position="60"/>
    </location>
</feature>
<dbReference type="AlphaFoldDB" id="A0AAD9R0J0"/>
<keyword evidence="9" id="KW-1185">Reference proteome</keyword>
<dbReference type="InterPro" id="IPR009787">
    <property type="entry name" value="Jagunal"/>
</dbReference>
<dbReference type="EMBL" id="JARQWQ010000007">
    <property type="protein sequence ID" value="KAK2570535.1"/>
    <property type="molecule type" value="Genomic_DNA"/>
</dbReference>
<dbReference type="PANTHER" id="PTHR20955:SF1">
    <property type="entry name" value="PROTEIN JAGUNAL HOMOLOG 1"/>
    <property type="match status" value="1"/>
</dbReference>